<organism evidence="2">
    <name type="scientific">Escherichia coli</name>
    <dbReference type="NCBI Taxonomy" id="562"/>
    <lineage>
        <taxon>Bacteria</taxon>
        <taxon>Pseudomonadati</taxon>
        <taxon>Pseudomonadota</taxon>
        <taxon>Gammaproteobacteria</taxon>
        <taxon>Enterobacterales</taxon>
        <taxon>Enterobacteriaceae</taxon>
        <taxon>Escherichia</taxon>
    </lineage>
</organism>
<proteinExistence type="predicted"/>
<accession>A0A2L1KU56</accession>
<feature type="transmembrane region" description="Helical" evidence="1">
    <location>
        <begin position="12"/>
        <end position="30"/>
    </location>
</feature>
<evidence type="ECO:0000256" key="1">
    <source>
        <dbReference type="SAM" id="Phobius"/>
    </source>
</evidence>
<name>A0A2L1KU56_ECOLX</name>
<protein>
    <submittedName>
        <fullName evidence="2">Uncharacterized protein</fullName>
    </submittedName>
</protein>
<dbReference type="AlphaFoldDB" id="A0A2L1KU56"/>
<evidence type="ECO:0000313" key="2">
    <source>
        <dbReference type="EMBL" id="AVE26091.1"/>
    </source>
</evidence>
<dbReference type="EMBL" id="MG516909">
    <property type="protein sequence ID" value="AVE26091.1"/>
    <property type="molecule type" value="Genomic_DNA"/>
</dbReference>
<keyword evidence="1" id="KW-0472">Membrane</keyword>
<feature type="transmembrane region" description="Helical" evidence="1">
    <location>
        <begin position="92"/>
        <end position="109"/>
    </location>
</feature>
<dbReference type="RefSeq" id="WP_250697619.1">
    <property type="nucleotide sequence ID" value="NZ_MG516909.1"/>
</dbReference>
<keyword evidence="1" id="KW-0812">Transmembrane</keyword>
<feature type="transmembrane region" description="Helical" evidence="1">
    <location>
        <begin position="36"/>
        <end position="55"/>
    </location>
</feature>
<reference evidence="2" key="1">
    <citation type="journal article" date="2018" name="Antimicrob. Agents Chemother.">
        <title>Characterization of the complete nucleotide sequences of IMP-4-encoding plasmids, belonging to diverse Inc families, recovered from Enterobacteriaceae of wildlife origin.</title>
        <authorList>
            <person name="Dolejska M."/>
            <person name="Papagiannitsis C.C."/>
            <person name="Pratova H."/>
            <person name="Medvecky M."/>
            <person name="Davidova Gerzova L."/>
            <person name="Valcek A."/>
        </authorList>
    </citation>
    <scope>NUCLEOTIDE SEQUENCE</scope>
    <source>
        <plasmid evidence="2">pEc1675</plasmid>
    </source>
</reference>
<keyword evidence="1" id="KW-1133">Transmembrane helix</keyword>
<geneLocation type="plasmid" evidence="2">
    <name>pEc1675</name>
</geneLocation>
<keyword evidence="2" id="KW-0614">Plasmid</keyword>
<sequence length="189" mass="20750">MDVMETQNQQTKPLNNAYAWLLALLPLFFGAPPDEYLNYAIVIGGVAGLGFLVADRMALSDAGYEPPAILWGVFLLPVYLWKRATVTKGSRLPFIVIVALLAGNIFIGIPHQEEAALEEAACPLVTTILKENNGTTAPKCMKVTIQDKVTDKFYKATATLDNGNDINVTLELTGERNFYVRVPDAYLNN</sequence>